<name>A0A645G899_9ZZZZ</name>
<reference evidence="1" key="1">
    <citation type="submission" date="2019-08" db="EMBL/GenBank/DDBJ databases">
        <authorList>
            <person name="Kucharzyk K."/>
            <person name="Murdoch R.W."/>
            <person name="Higgins S."/>
            <person name="Loffler F."/>
        </authorList>
    </citation>
    <scope>NUCLEOTIDE SEQUENCE</scope>
</reference>
<protein>
    <submittedName>
        <fullName evidence="1">Uncharacterized protein</fullName>
    </submittedName>
</protein>
<comment type="caution">
    <text evidence="1">The sequence shown here is derived from an EMBL/GenBank/DDBJ whole genome shotgun (WGS) entry which is preliminary data.</text>
</comment>
<gene>
    <name evidence="1" type="ORF">SDC9_169739</name>
</gene>
<dbReference type="AlphaFoldDB" id="A0A645G899"/>
<evidence type="ECO:0000313" key="1">
    <source>
        <dbReference type="EMBL" id="MPN22356.1"/>
    </source>
</evidence>
<accession>A0A645G899</accession>
<organism evidence="1">
    <name type="scientific">bioreactor metagenome</name>
    <dbReference type="NCBI Taxonomy" id="1076179"/>
    <lineage>
        <taxon>unclassified sequences</taxon>
        <taxon>metagenomes</taxon>
        <taxon>ecological metagenomes</taxon>
    </lineage>
</organism>
<dbReference type="EMBL" id="VSSQ01070570">
    <property type="protein sequence ID" value="MPN22356.1"/>
    <property type="molecule type" value="Genomic_DNA"/>
</dbReference>
<proteinExistence type="predicted"/>
<sequence>MIAVSEIVIMVGSIITDNTTITANKLCPFGNLKIFCILGTINATPKTPYNTDGIPANSSTAGEINLLIFFGATSTINVAVSIPIGAPIIREPIVAYREPNIIGSIPNLSLLGIHSVPNKNSDKEYPFTIKGVKPL</sequence>